<keyword evidence="2 6" id="KW-0378">Hydrolase</keyword>
<dbReference type="GO" id="GO:0016787">
    <property type="term" value="F:hydrolase activity"/>
    <property type="evidence" value="ECO:0007669"/>
    <property type="project" value="UniProtKB-KW"/>
</dbReference>
<evidence type="ECO:0000313" key="6">
    <source>
        <dbReference type="EMBL" id="MBD8039168.1"/>
    </source>
</evidence>
<evidence type="ECO:0000256" key="2">
    <source>
        <dbReference type="ARBA" id="ARBA00022801"/>
    </source>
</evidence>
<keyword evidence="7" id="KW-1185">Reference proteome</keyword>
<dbReference type="PROSITE" id="PS51904">
    <property type="entry name" value="GLYCOSYL_HYDROL_F25_2"/>
    <property type="match status" value="1"/>
</dbReference>
<dbReference type="Gene3D" id="3.20.20.80">
    <property type="entry name" value="Glycosidases"/>
    <property type="match status" value="1"/>
</dbReference>
<comment type="caution">
    <text evidence="6">The sequence shown here is derived from an EMBL/GenBank/DDBJ whole genome shotgun (WGS) entry which is preliminary data.</text>
</comment>
<dbReference type="SUPFAM" id="SSF51445">
    <property type="entry name" value="(Trans)glycosidases"/>
    <property type="match status" value="1"/>
</dbReference>
<feature type="transmembrane region" description="Helical" evidence="5">
    <location>
        <begin position="55"/>
        <end position="76"/>
    </location>
</feature>
<evidence type="ECO:0000256" key="1">
    <source>
        <dbReference type="ARBA" id="ARBA00010646"/>
    </source>
</evidence>
<dbReference type="PANTHER" id="PTHR34135">
    <property type="entry name" value="LYSOZYME"/>
    <property type="match status" value="1"/>
</dbReference>
<dbReference type="InterPro" id="IPR018077">
    <property type="entry name" value="Glyco_hydro_fam25_subgr"/>
</dbReference>
<organism evidence="6 7">
    <name type="scientific">Phocaeicola intestinalis</name>
    <dbReference type="NCBI Taxonomy" id="2762212"/>
    <lineage>
        <taxon>Bacteria</taxon>
        <taxon>Pseudomonadati</taxon>
        <taxon>Bacteroidota</taxon>
        <taxon>Bacteroidia</taxon>
        <taxon>Bacteroidales</taxon>
        <taxon>Bacteroidaceae</taxon>
        <taxon>Phocaeicola</taxon>
    </lineage>
</organism>
<evidence type="ECO:0000313" key="7">
    <source>
        <dbReference type="Proteomes" id="UP000620874"/>
    </source>
</evidence>
<dbReference type="InterPro" id="IPR017853">
    <property type="entry name" value="GH"/>
</dbReference>
<keyword evidence="5" id="KW-0812">Transmembrane</keyword>
<feature type="compositionally biased region" description="Polar residues" evidence="4">
    <location>
        <begin position="7"/>
        <end position="16"/>
    </location>
</feature>
<dbReference type="Proteomes" id="UP000620874">
    <property type="component" value="Unassembled WGS sequence"/>
</dbReference>
<keyword evidence="5" id="KW-0472">Membrane</keyword>
<dbReference type="RefSeq" id="WP_022040714.1">
    <property type="nucleotide sequence ID" value="NZ_JACSPP010000003.1"/>
</dbReference>
<dbReference type="SMART" id="SM00641">
    <property type="entry name" value="Glyco_25"/>
    <property type="match status" value="1"/>
</dbReference>
<feature type="region of interest" description="Disordered" evidence="4">
    <location>
        <begin position="1"/>
        <end position="45"/>
    </location>
</feature>
<sequence length="310" mass="35814">MVKEPSVTHTGSSSRTVRTKTKAPSRNPVGTGKKRRPSGKKNRPKKKIRLSLPVWLNYVVMGGMAALVVIGFYYLFIRPYAYRWKPCYGTKAYGVCLPAGYTVHGFDVSHHQGDINWEELRKTQYAPFPVRFVFMKASEGGDFSDTTFIRNFNCARQYGFIRGAYHFFNPKTDAARQAAFFIRSVKLEPGDLPPVLDIEKVGDDENALRKGVKTWLGIIERHYHVKPILYASYKFKERYLNDSIFNTYPYWIAHYYVDSVRYEGKWKFWQHTDGGSLPGIKEQVDLNVFNGTLDELKQMTILPDSVFFRL</sequence>
<dbReference type="CDD" id="cd06524">
    <property type="entry name" value="GH25_YegX-like"/>
    <property type="match status" value="1"/>
</dbReference>
<gene>
    <name evidence="6" type="ORF">H9625_01660</name>
</gene>
<dbReference type="PANTHER" id="PTHR34135:SF2">
    <property type="entry name" value="LYSOZYME"/>
    <property type="match status" value="1"/>
</dbReference>
<evidence type="ECO:0000256" key="3">
    <source>
        <dbReference type="ARBA" id="ARBA00023295"/>
    </source>
</evidence>
<protein>
    <submittedName>
        <fullName evidence="6">Glycoside hydrolase family 25 protein</fullName>
    </submittedName>
</protein>
<keyword evidence="5" id="KW-1133">Transmembrane helix</keyword>
<feature type="compositionally biased region" description="Basic residues" evidence="4">
    <location>
        <begin position="32"/>
        <end position="45"/>
    </location>
</feature>
<name>A0ABR8Y4N2_9BACT</name>
<accession>A0ABR8Y4N2</accession>
<proteinExistence type="inferred from homology"/>
<dbReference type="Pfam" id="PF01183">
    <property type="entry name" value="Glyco_hydro_25"/>
    <property type="match status" value="1"/>
</dbReference>
<evidence type="ECO:0000256" key="5">
    <source>
        <dbReference type="SAM" id="Phobius"/>
    </source>
</evidence>
<evidence type="ECO:0000256" key="4">
    <source>
        <dbReference type="SAM" id="MobiDB-lite"/>
    </source>
</evidence>
<dbReference type="EMBL" id="JACSPP010000003">
    <property type="protein sequence ID" value="MBD8039168.1"/>
    <property type="molecule type" value="Genomic_DNA"/>
</dbReference>
<reference evidence="6 7" key="1">
    <citation type="submission" date="2020-08" db="EMBL/GenBank/DDBJ databases">
        <title>A Genomic Blueprint of the Chicken Gut Microbiome.</title>
        <authorList>
            <person name="Gilroy R."/>
            <person name="Ravi A."/>
            <person name="Getino M."/>
            <person name="Pursley I."/>
            <person name="Horton D.L."/>
            <person name="Alikhan N.-F."/>
            <person name="Baker D."/>
            <person name="Gharbi K."/>
            <person name="Hall N."/>
            <person name="Watson M."/>
            <person name="Adriaenssens E.M."/>
            <person name="Foster-Nyarko E."/>
            <person name="Jarju S."/>
            <person name="Secka A."/>
            <person name="Antonio M."/>
            <person name="Oren A."/>
            <person name="Chaudhuri R."/>
            <person name="La Ragione R.M."/>
            <person name="Hildebrand F."/>
            <person name="Pallen M.J."/>
        </authorList>
    </citation>
    <scope>NUCLEOTIDE SEQUENCE [LARGE SCALE GENOMIC DNA]</scope>
    <source>
        <strain evidence="6 7">Sa1CVN1</strain>
    </source>
</reference>
<comment type="similarity">
    <text evidence="1">Belongs to the glycosyl hydrolase 25 family.</text>
</comment>
<keyword evidence="3" id="KW-0326">Glycosidase</keyword>
<dbReference type="InterPro" id="IPR002053">
    <property type="entry name" value="Glyco_hydro_25"/>
</dbReference>